<keyword evidence="3" id="KW-1185">Reference proteome</keyword>
<dbReference type="EMBL" id="CP079216">
    <property type="protein sequence ID" value="QXT61729.1"/>
    <property type="molecule type" value="Genomic_DNA"/>
</dbReference>
<dbReference type="PANTHER" id="PTHR21310:SF15">
    <property type="entry name" value="AMINOGLYCOSIDE PHOSPHOTRANSFERASE DOMAIN-CONTAINING PROTEIN"/>
    <property type="match status" value="1"/>
</dbReference>
<dbReference type="Pfam" id="PF01636">
    <property type="entry name" value="APH"/>
    <property type="match status" value="1"/>
</dbReference>
<dbReference type="InterPro" id="IPR051678">
    <property type="entry name" value="AGP_Transferase"/>
</dbReference>
<accession>A0ABX8SFU4</accession>
<feature type="domain" description="Aminoglycoside phosphotransferase" evidence="1">
    <location>
        <begin position="35"/>
        <end position="258"/>
    </location>
</feature>
<dbReference type="InterPro" id="IPR002575">
    <property type="entry name" value="Aminoglycoside_PTrfase"/>
</dbReference>
<dbReference type="PANTHER" id="PTHR21310">
    <property type="entry name" value="AMINOGLYCOSIDE PHOSPHOTRANSFERASE-RELATED-RELATED"/>
    <property type="match status" value="1"/>
</dbReference>
<protein>
    <submittedName>
        <fullName evidence="2">Aminoglycoside phosphotransferase family protein</fullName>
    </submittedName>
</protein>
<name>A0ABX8SFU4_9ACTN</name>
<sequence length="328" mass="36440">MESLTKNRQSPETLRRLIARAYGPEEVPTREDFAEEITEGWFNVAYRITLRDGRRVVLKIAPPAGVEVLTREVGMMGVELEAMRLVSTLTAVPVPHVEHVDTSHEIVDADLFFMEYIDADNFGLAADAGRLSPETVSAGNRELGALNREINSVVGPHFGPLLGEGYATWREAFTRLVTDILDDGSRVGIDLGWDPDEIRAVLAENSDALDEVTVPQLIEVDLWNKNSMIRDGHIVAILDHERALFGDPLMEAGLTGLDMPAFGDPTDFMAGFGIDTLTESQRTRRRPYSLALAVVMIVETKYRGHTDTEVYDFGRENLDNLMHAFGRG</sequence>
<evidence type="ECO:0000313" key="3">
    <source>
        <dbReference type="Proteomes" id="UP000824504"/>
    </source>
</evidence>
<reference evidence="2 3" key="1">
    <citation type="submission" date="2021-07" db="EMBL/GenBank/DDBJ databases">
        <title>complete genome sequencing of Tessaracoccus sp.J1M15.</title>
        <authorList>
            <person name="Bae J.-W."/>
            <person name="Kim D.-y."/>
        </authorList>
    </citation>
    <scope>NUCLEOTIDE SEQUENCE [LARGE SCALE GENOMIC DNA]</scope>
    <source>
        <strain evidence="2 3">J1M15</strain>
    </source>
</reference>
<dbReference type="Proteomes" id="UP000824504">
    <property type="component" value="Chromosome"/>
</dbReference>
<proteinExistence type="predicted"/>
<gene>
    <name evidence="2" type="ORF">KDB89_07910</name>
</gene>
<dbReference type="RefSeq" id="WP_219079939.1">
    <property type="nucleotide sequence ID" value="NZ_CP079216.1"/>
</dbReference>
<evidence type="ECO:0000259" key="1">
    <source>
        <dbReference type="Pfam" id="PF01636"/>
    </source>
</evidence>
<evidence type="ECO:0000313" key="2">
    <source>
        <dbReference type="EMBL" id="QXT61729.1"/>
    </source>
</evidence>
<organism evidence="2 3">
    <name type="scientific">Tessaracoccus palaemonis</name>
    <dbReference type="NCBI Taxonomy" id="2829499"/>
    <lineage>
        <taxon>Bacteria</taxon>
        <taxon>Bacillati</taxon>
        <taxon>Actinomycetota</taxon>
        <taxon>Actinomycetes</taxon>
        <taxon>Propionibacteriales</taxon>
        <taxon>Propionibacteriaceae</taxon>
        <taxon>Tessaracoccus</taxon>
    </lineage>
</organism>